<reference evidence="1 2" key="2">
    <citation type="submission" date="2007-09" db="EMBL/GenBank/DDBJ databases">
        <title>Draft genome sequence of Clostridium bolteae (ATCC BAA-613).</title>
        <authorList>
            <person name="Sudarsanam P."/>
            <person name="Ley R."/>
            <person name="Guruge J."/>
            <person name="Turnbaugh P.J."/>
            <person name="Mahowald M."/>
            <person name="Liep D."/>
            <person name="Gordon J."/>
        </authorList>
    </citation>
    <scope>NUCLEOTIDE SEQUENCE [LARGE SCALE GENOMIC DNA]</scope>
    <source>
        <strain evidence="2">ATCC BAA-613 / DSM 15670 / CCUG 46953 / JCM 12243 / WAL 16351</strain>
    </source>
</reference>
<dbReference type="EMBL" id="ABCC02000029">
    <property type="protein sequence ID" value="EDP16448.1"/>
    <property type="molecule type" value="Genomic_DNA"/>
</dbReference>
<protein>
    <submittedName>
        <fullName evidence="1">Uncharacterized protein</fullName>
    </submittedName>
</protein>
<dbReference type="AlphaFoldDB" id="A8RS65"/>
<accession>A8RS65</accession>
<evidence type="ECO:0000313" key="1">
    <source>
        <dbReference type="EMBL" id="EDP16448.1"/>
    </source>
</evidence>
<comment type="caution">
    <text evidence="1">The sequence shown here is derived from an EMBL/GenBank/DDBJ whole genome shotgun (WGS) entry which is preliminary data.</text>
</comment>
<name>A8RS65_ENTBW</name>
<evidence type="ECO:0000313" key="2">
    <source>
        <dbReference type="Proteomes" id="UP000005396"/>
    </source>
</evidence>
<organism evidence="1 2">
    <name type="scientific">Enterocloster bolteae (strain ATCC BAA-613 / DSM 15670 / CCUG 46953 / JCM 12243 / WAL 16351)</name>
    <name type="common">Clostridium bolteae</name>
    <dbReference type="NCBI Taxonomy" id="411902"/>
    <lineage>
        <taxon>Bacteria</taxon>
        <taxon>Bacillati</taxon>
        <taxon>Bacillota</taxon>
        <taxon>Clostridia</taxon>
        <taxon>Lachnospirales</taxon>
        <taxon>Lachnospiraceae</taxon>
        <taxon>Enterocloster</taxon>
    </lineage>
</organism>
<gene>
    <name evidence="1" type="ORF">CLOBOL_03214</name>
</gene>
<sequence length="34" mass="3542">MSSSFPTAPRLIPAAIAKSSNYKSACPEQFRAGG</sequence>
<proteinExistence type="predicted"/>
<dbReference type="Proteomes" id="UP000005396">
    <property type="component" value="Unassembled WGS sequence"/>
</dbReference>
<reference evidence="1 2" key="1">
    <citation type="submission" date="2007-08" db="EMBL/GenBank/DDBJ databases">
        <authorList>
            <person name="Fulton L."/>
            <person name="Clifton S."/>
            <person name="Fulton B."/>
            <person name="Xu J."/>
            <person name="Minx P."/>
            <person name="Pepin K.H."/>
            <person name="Johnson M."/>
            <person name="Thiruvilangam P."/>
            <person name="Bhonagiri V."/>
            <person name="Nash W.E."/>
            <person name="Mardis E.R."/>
            <person name="Wilson R.K."/>
        </authorList>
    </citation>
    <scope>NUCLEOTIDE SEQUENCE [LARGE SCALE GENOMIC DNA]</scope>
    <source>
        <strain evidence="2">ATCC BAA-613 / DSM 15670 / CCUG 46953 / JCM 12243 / WAL 16351</strain>
    </source>
</reference>
<dbReference type="HOGENOM" id="CLU_3372955_0_0_9"/>
<dbReference type="PaxDb" id="411902-CLOBOL_03214"/>